<evidence type="ECO:0000313" key="2">
    <source>
        <dbReference type="EMBL" id="MEX6685895.1"/>
    </source>
</evidence>
<dbReference type="Gene3D" id="1.10.150.320">
    <property type="entry name" value="Photosystem II 12 kDa extrinsic protein"/>
    <property type="match status" value="1"/>
</dbReference>
<keyword evidence="1" id="KW-0812">Transmembrane</keyword>
<protein>
    <submittedName>
        <fullName evidence="2">Helix-hairpin-helix domain-containing protein</fullName>
    </submittedName>
</protein>
<dbReference type="PANTHER" id="PTHR21180:SF32">
    <property type="entry name" value="ENDONUCLEASE_EXONUCLEASE_PHOSPHATASE FAMILY DOMAIN-CONTAINING PROTEIN 1"/>
    <property type="match status" value="1"/>
</dbReference>
<keyword evidence="3" id="KW-1185">Reference proteome</keyword>
<name>A0ABV3Z8F4_9BACT</name>
<keyword evidence="1" id="KW-0472">Membrane</keyword>
<organism evidence="2 3">
    <name type="scientific">Danxiaibacter flavus</name>
    <dbReference type="NCBI Taxonomy" id="3049108"/>
    <lineage>
        <taxon>Bacteria</taxon>
        <taxon>Pseudomonadati</taxon>
        <taxon>Bacteroidota</taxon>
        <taxon>Chitinophagia</taxon>
        <taxon>Chitinophagales</taxon>
        <taxon>Chitinophagaceae</taxon>
        <taxon>Danxiaibacter</taxon>
    </lineage>
</organism>
<dbReference type="Proteomes" id="UP001560573">
    <property type="component" value="Unassembled WGS sequence"/>
</dbReference>
<dbReference type="RefSeq" id="WP_369327284.1">
    <property type="nucleotide sequence ID" value="NZ_JAULBC010000001.1"/>
</dbReference>
<dbReference type="EMBL" id="JAULBC010000001">
    <property type="protein sequence ID" value="MEX6685895.1"/>
    <property type="molecule type" value="Genomic_DNA"/>
</dbReference>
<dbReference type="PANTHER" id="PTHR21180">
    <property type="entry name" value="ENDONUCLEASE/EXONUCLEASE/PHOSPHATASE FAMILY DOMAIN-CONTAINING PROTEIN 1"/>
    <property type="match status" value="1"/>
</dbReference>
<accession>A0ABV3Z8F4</accession>
<evidence type="ECO:0000313" key="3">
    <source>
        <dbReference type="Proteomes" id="UP001560573"/>
    </source>
</evidence>
<keyword evidence="1" id="KW-1133">Transmembrane helix</keyword>
<proteinExistence type="predicted"/>
<comment type="caution">
    <text evidence="2">The sequence shown here is derived from an EMBL/GenBank/DDBJ whole genome shotgun (WGS) entry which is preliminary data.</text>
</comment>
<dbReference type="Pfam" id="PF12836">
    <property type="entry name" value="HHH_3"/>
    <property type="match status" value="1"/>
</dbReference>
<dbReference type="InterPro" id="IPR051675">
    <property type="entry name" value="Endo/Exo/Phosphatase_dom_1"/>
</dbReference>
<sequence length="235" mass="26354">MNPVNWKDYLSFSKKERIAVFVLLALIFLLIIIPHLLRDTKEQIVIEELSANDSLNVAQEFPKSITNDGYDSAGSAQHEEAKNFSVFYFDPNALEEAGWRKLGVNEKTISTILHYRLKGGRFRKAGDLKKIYGLSAKDAERLVPYVQISDEVSVKPADKKNEVSKVGARKLLVINVNSATAGDLKTLPGIGDVLSERIIRFRNKLGHFSSIDEVGKTYGLPDSTFQKIKPYLVLE</sequence>
<feature type="transmembrane region" description="Helical" evidence="1">
    <location>
        <begin position="18"/>
        <end position="37"/>
    </location>
</feature>
<dbReference type="InterPro" id="IPR010994">
    <property type="entry name" value="RuvA_2-like"/>
</dbReference>
<dbReference type="Gene3D" id="1.10.150.310">
    <property type="entry name" value="Tex RuvX-like domain-like"/>
    <property type="match status" value="1"/>
</dbReference>
<gene>
    <name evidence="2" type="ORF">QTN47_00225</name>
</gene>
<evidence type="ECO:0000256" key="1">
    <source>
        <dbReference type="SAM" id="Phobius"/>
    </source>
</evidence>
<reference evidence="2 3" key="1">
    <citation type="submission" date="2023-07" db="EMBL/GenBank/DDBJ databases">
        <authorList>
            <person name="Lian W.-H."/>
        </authorList>
    </citation>
    <scope>NUCLEOTIDE SEQUENCE [LARGE SCALE GENOMIC DNA]</scope>
    <source>
        <strain evidence="2 3">SYSU DXS3180</strain>
    </source>
</reference>
<dbReference type="SUPFAM" id="SSF47781">
    <property type="entry name" value="RuvA domain 2-like"/>
    <property type="match status" value="2"/>
</dbReference>